<evidence type="ECO:0000256" key="18">
    <source>
        <dbReference type="RuleBase" id="RU003403"/>
    </source>
</evidence>
<evidence type="ECO:0000256" key="5">
    <source>
        <dbReference type="ARBA" id="ARBA00021008"/>
    </source>
</evidence>
<keyword evidence="6" id="KW-0813">Transport</keyword>
<keyword evidence="12 18" id="KW-1133">Transmembrane helix</keyword>
<dbReference type="PANTHER" id="PTHR46552:SF1">
    <property type="entry name" value="NADH-UBIQUINONE OXIDOREDUCTASE CHAIN 2"/>
    <property type="match status" value="1"/>
</dbReference>
<evidence type="ECO:0000256" key="4">
    <source>
        <dbReference type="ARBA" id="ARBA00012944"/>
    </source>
</evidence>
<dbReference type="Pfam" id="PF00361">
    <property type="entry name" value="Proton_antipo_M"/>
    <property type="match status" value="1"/>
</dbReference>
<geneLocation type="mitochondrion" evidence="20"/>
<dbReference type="GO" id="GO:0005743">
    <property type="term" value="C:mitochondrial inner membrane"/>
    <property type="evidence" value="ECO:0007669"/>
    <property type="project" value="UniProtKB-SubCell"/>
</dbReference>
<keyword evidence="13 18" id="KW-0520">NAD</keyword>
<evidence type="ECO:0000256" key="17">
    <source>
        <dbReference type="ARBA" id="ARBA00049551"/>
    </source>
</evidence>
<keyword evidence="11 18" id="KW-0249">Electron transport</keyword>
<accession>A0A346RKK4</accession>
<dbReference type="GO" id="GO:0008137">
    <property type="term" value="F:NADH dehydrogenase (ubiquinone) activity"/>
    <property type="evidence" value="ECO:0007669"/>
    <property type="project" value="UniProtKB-EC"/>
</dbReference>
<feature type="transmembrane region" description="Helical" evidence="18">
    <location>
        <begin position="310"/>
        <end position="328"/>
    </location>
</feature>
<protein>
    <recommendedName>
        <fullName evidence="5 18">NADH-ubiquinone oxidoreductase chain 2</fullName>
        <ecNumber evidence="4 18">7.1.1.2</ecNumber>
    </recommendedName>
</protein>
<comment type="function">
    <text evidence="18">Core subunit of the mitochondrial membrane respiratory chain NADH dehydrogenase (Complex I) which catalyzes electron transfer from NADH through the respiratory chain, using ubiquinone as an electron acceptor. Essential for the catalytic activity and assembly of complex I.</text>
</comment>
<feature type="domain" description="NADH:quinone oxidoreductase/Mrp antiporter transmembrane" evidence="19">
    <location>
        <begin position="22"/>
        <end position="276"/>
    </location>
</feature>
<evidence type="ECO:0000256" key="14">
    <source>
        <dbReference type="ARBA" id="ARBA00023075"/>
    </source>
</evidence>
<evidence type="ECO:0000256" key="16">
    <source>
        <dbReference type="ARBA" id="ARBA00023136"/>
    </source>
</evidence>
<evidence type="ECO:0000256" key="3">
    <source>
        <dbReference type="ARBA" id="ARBA00007012"/>
    </source>
</evidence>
<keyword evidence="15 18" id="KW-0496">Mitochondrion</keyword>
<evidence type="ECO:0000256" key="6">
    <source>
        <dbReference type="ARBA" id="ARBA00022448"/>
    </source>
</evidence>
<evidence type="ECO:0000256" key="13">
    <source>
        <dbReference type="ARBA" id="ARBA00023027"/>
    </source>
</evidence>
<keyword evidence="9 18" id="KW-0999">Mitochondrion inner membrane</keyword>
<evidence type="ECO:0000256" key="12">
    <source>
        <dbReference type="ARBA" id="ARBA00022989"/>
    </source>
</evidence>
<keyword evidence="8 18" id="KW-0812">Transmembrane</keyword>
<gene>
    <name evidence="20" type="primary">nad2</name>
</gene>
<comment type="function">
    <text evidence="1">Core subunit of the mitochondrial membrane respiratory chain NADH dehydrogenase (Complex I) that is believed to belong to the minimal assembly required for catalysis. Complex I functions in the transfer of electrons from NADH to the respiratory chain. The immediate electron acceptor for the enzyme is believed to be ubiquinone.</text>
</comment>
<feature type="transmembrane region" description="Helical" evidence="18">
    <location>
        <begin position="265"/>
        <end position="289"/>
    </location>
</feature>
<evidence type="ECO:0000256" key="8">
    <source>
        <dbReference type="ARBA" id="ARBA00022692"/>
    </source>
</evidence>
<feature type="transmembrane region" description="Helical" evidence="18">
    <location>
        <begin position="90"/>
        <end position="110"/>
    </location>
</feature>
<dbReference type="InterPro" id="IPR003917">
    <property type="entry name" value="NADH_UbQ_OxRdtase_chain2"/>
</dbReference>
<evidence type="ECO:0000256" key="7">
    <source>
        <dbReference type="ARBA" id="ARBA00022660"/>
    </source>
</evidence>
<organism evidence="20">
    <name type="scientific">Tenebrionoidea sp. 22 KM-2017</name>
    <dbReference type="NCBI Taxonomy" id="2219478"/>
    <lineage>
        <taxon>Eukaryota</taxon>
        <taxon>Metazoa</taxon>
        <taxon>Ecdysozoa</taxon>
        <taxon>Arthropoda</taxon>
        <taxon>Hexapoda</taxon>
        <taxon>Insecta</taxon>
        <taxon>Pterygota</taxon>
        <taxon>Neoptera</taxon>
        <taxon>Endopterygota</taxon>
        <taxon>Coleoptera</taxon>
        <taxon>Polyphaga</taxon>
        <taxon>Cucujiformia</taxon>
    </lineage>
</organism>
<feature type="transmembrane region" description="Helical" evidence="18">
    <location>
        <begin position="7"/>
        <end position="26"/>
    </location>
</feature>
<feature type="transmembrane region" description="Helical" evidence="18">
    <location>
        <begin position="195"/>
        <end position="213"/>
    </location>
</feature>
<evidence type="ECO:0000256" key="11">
    <source>
        <dbReference type="ARBA" id="ARBA00022982"/>
    </source>
</evidence>
<feature type="transmembrane region" description="Helical" evidence="18">
    <location>
        <begin position="146"/>
        <end position="164"/>
    </location>
</feature>
<comment type="subcellular location">
    <subcellularLocation>
        <location evidence="2 18">Mitochondrion inner membrane</location>
        <topology evidence="2 18">Multi-pass membrane protein</topology>
    </subcellularLocation>
</comment>
<feature type="transmembrane region" description="Helical" evidence="18">
    <location>
        <begin position="58"/>
        <end position="78"/>
    </location>
</feature>
<evidence type="ECO:0000256" key="2">
    <source>
        <dbReference type="ARBA" id="ARBA00004448"/>
    </source>
</evidence>
<evidence type="ECO:0000313" key="20">
    <source>
        <dbReference type="EMBL" id="AXS66601.1"/>
    </source>
</evidence>
<evidence type="ECO:0000256" key="1">
    <source>
        <dbReference type="ARBA" id="ARBA00003257"/>
    </source>
</evidence>
<dbReference type="GO" id="GO:0006120">
    <property type="term" value="P:mitochondrial electron transport, NADH to ubiquinone"/>
    <property type="evidence" value="ECO:0007669"/>
    <property type="project" value="InterPro"/>
</dbReference>
<dbReference type="InterPro" id="IPR050175">
    <property type="entry name" value="Complex_I_Subunit_2"/>
</dbReference>
<keyword evidence="16 18" id="KW-0472">Membrane</keyword>
<dbReference type="InterPro" id="IPR001750">
    <property type="entry name" value="ND/Mrp_TM"/>
</dbReference>
<evidence type="ECO:0000256" key="9">
    <source>
        <dbReference type="ARBA" id="ARBA00022792"/>
    </source>
</evidence>
<dbReference type="EC" id="7.1.1.2" evidence="4 18"/>
<feature type="transmembrane region" description="Helical" evidence="18">
    <location>
        <begin position="233"/>
        <end position="253"/>
    </location>
</feature>
<comment type="catalytic activity">
    <reaction evidence="17 18">
        <text>a ubiquinone + NADH + 5 H(+)(in) = a ubiquinol + NAD(+) + 4 H(+)(out)</text>
        <dbReference type="Rhea" id="RHEA:29091"/>
        <dbReference type="Rhea" id="RHEA-COMP:9565"/>
        <dbReference type="Rhea" id="RHEA-COMP:9566"/>
        <dbReference type="ChEBI" id="CHEBI:15378"/>
        <dbReference type="ChEBI" id="CHEBI:16389"/>
        <dbReference type="ChEBI" id="CHEBI:17976"/>
        <dbReference type="ChEBI" id="CHEBI:57540"/>
        <dbReference type="ChEBI" id="CHEBI:57945"/>
        <dbReference type="EC" id="7.1.1.2"/>
    </reaction>
</comment>
<keyword evidence="7 18" id="KW-0679">Respiratory chain</keyword>
<dbReference type="AlphaFoldDB" id="A0A346RKK4"/>
<keyword evidence="10 18" id="KW-1278">Translocase</keyword>
<name>A0A346RKK4_9CUCU</name>
<keyword evidence="14 18" id="KW-0830">Ubiquinone</keyword>
<evidence type="ECO:0000256" key="15">
    <source>
        <dbReference type="ARBA" id="ARBA00023128"/>
    </source>
</evidence>
<sequence>MLFYKILFFNLMIMGTLISISSYSWFSMWMGLEINLLSIIPLMSSTKNMYSSESAMKYFISQTMASLILLFSIISMFLMTQYFNLNTNLIFILNSSLFMKLGAAPLHFWFPEVMEGLNWLNCLILLTWQKIAPSILILNNSYNLKLFMFFIIMSLIISMMMSFNQTSLRKIMAFSSINHISWMLSTMLISYTMWMIYMLIYFIITISIVMIFYNSNSYYIKQLMLSYYPMEKIFLYMNMLSLAGLPPFIGFLPKWLLINTLINQQFYMLTMMLILMTLFLIYIYIRIMIFSMLFNISNIKLMNNSMKNSILILFFCLSIHLTILMFNIF</sequence>
<proteinExistence type="inferred from homology"/>
<evidence type="ECO:0000256" key="10">
    <source>
        <dbReference type="ARBA" id="ARBA00022967"/>
    </source>
</evidence>
<dbReference type="EMBL" id="MG193535">
    <property type="protein sequence ID" value="AXS66601.1"/>
    <property type="molecule type" value="Genomic_DNA"/>
</dbReference>
<evidence type="ECO:0000259" key="19">
    <source>
        <dbReference type="Pfam" id="PF00361"/>
    </source>
</evidence>
<dbReference type="PANTHER" id="PTHR46552">
    <property type="entry name" value="NADH-UBIQUINONE OXIDOREDUCTASE CHAIN 2"/>
    <property type="match status" value="1"/>
</dbReference>
<dbReference type="PRINTS" id="PR01436">
    <property type="entry name" value="NADHDHGNASE2"/>
</dbReference>
<reference evidence="20" key="1">
    <citation type="journal article" date="2018" name="J. ISSAAS">
        <title>The contribution of mitochondrial metagenomics to large-scale data mining and phylogenetic analysis of Coleoptera.</title>
        <authorList>
            <person name="Miller K."/>
            <person name="Linard B."/>
            <person name="Motyka M."/>
            <person name="Bocek M."/>
            <person name="Vogler A.P."/>
        </authorList>
    </citation>
    <scope>NUCLEOTIDE SEQUENCE</scope>
</reference>
<comment type="similarity">
    <text evidence="3 18">Belongs to the complex I subunit 2 family.</text>
</comment>